<organism evidence="1 2">
    <name type="scientific">Caerostris extrusa</name>
    <name type="common">Bark spider</name>
    <name type="synonym">Caerostris bankana</name>
    <dbReference type="NCBI Taxonomy" id="172846"/>
    <lineage>
        <taxon>Eukaryota</taxon>
        <taxon>Metazoa</taxon>
        <taxon>Ecdysozoa</taxon>
        <taxon>Arthropoda</taxon>
        <taxon>Chelicerata</taxon>
        <taxon>Arachnida</taxon>
        <taxon>Araneae</taxon>
        <taxon>Araneomorphae</taxon>
        <taxon>Entelegynae</taxon>
        <taxon>Araneoidea</taxon>
        <taxon>Araneidae</taxon>
        <taxon>Caerostris</taxon>
    </lineage>
</organism>
<comment type="caution">
    <text evidence="1">The sequence shown here is derived from an EMBL/GenBank/DDBJ whole genome shotgun (WGS) entry which is preliminary data.</text>
</comment>
<gene>
    <name evidence="1" type="ORF">CEXT_307811</name>
</gene>
<dbReference type="EMBL" id="BPLR01000235">
    <property type="protein sequence ID" value="GIY93117.1"/>
    <property type="molecule type" value="Genomic_DNA"/>
</dbReference>
<proteinExistence type="predicted"/>
<evidence type="ECO:0000313" key="2">
    <source>
        <dbReference type="Proteomes" id="UP001054945"/>
    </source>
</evidence>
<name>A0AAV4XDJ9_CAEEX</name>
<reference evidence="1 2" key="1">
    <citation type="submission" date="2021-06" db="EMBL/GenBank/DDBJ databases">
        <title>Caerostris extrusa draft genome.</title>
        <authorList>
            <person name="Kono N."/>
            <person name="Arakawa K."/>
        </authorList>
    </citation>
    <scope>NUCLEOTIDE SEQUENCE [LARGE SCALE GENOMIC DNA]</scope>
</reference>
<feature type="non-terminal residue" evidence="1">
    <location>
        <position position="34"/>
    </location>
</feature>
<accession>A0AAV4XDJ9</accession>
<sequence length="34" mass="4095">MDVIDLWELLSYVDGLSFETYPWDLFYLCHPQAN</sequence>
<keyword evidence="2" id="KW-1185">Reference proteome</keyword>
<dbReference type="AlphaFoldDB" id="A0AAV4XDJ9"/>
<dbReference type="Proteomes" id="UP001054945">
    <property type="component" value="Unassembled WGS sequence"/>
</dbReference>
<evidence type="ECO:0000313" key="1">
    <source>
        <dbReference type="EMBL" id="GIY93117.1"/>
    </source>
</evidence>
<protein>
    <submittedName>
        <fullName evidence="1">Uncharacterized protein</fullName>
    </submittedName>
</protein>